<evidence type="ECO:0000313" key="8">
    <source>
        <dbReference type="EMBL" id="GMS79932.1"/>
    </source>
</evidence>
<evidence type="ECO:0000256" key="5">
    <source>
        <dbReference type="ARBA" id="ARBA00022786"/>
    </source>
</evidence>
<evidence type="ECO:0000256" key="6">
    <source>
        <dbReference type="ARBA" id="ARBA00023306"/>
    </source>
</evidence>
<dbReference type="EMBL" id="BTSX01000001">
    <property type="protein sequence ID" value="GMS79932.1"/>
    <property type="molecule type" value="Genomic_DNA"/>
</dbReference>
<dbReference type="SUPFAM" id="SSF49785">
    <property type="entry name" value="Galactose-binding domain-like"/>
    <property type="match status" value="1"/>
</dbReference>
<protein>
    <recommendedName>
        <fullName evidence="2">Anaphase-promoting complex subunit 10</fullName>
    </recommendedName>
</protein>
<dbReference type="GO" id="GO:0070979">
    <property type="term" value="P:protein K11-linked ubiquitination"/>
    <property type="evidence" value="ECO:0007669"/>
    <property type="project" value="TreeGrafter"/>
</dbReference>
<evidence type="ECO:0000259" key="7">
    <source>
        <dbReference type="PROSITE" id="PS51284"/>
    </source>
</evidence>
<dbReference type="InterPro" id="IPR004939">
    <property type="entry name" value="APC_su10/DOC_dom"/>
</dbReference>
<keyword evidence="5" id="KW-0833">Ubl conjugation pathway</keyword>
<sequence>ISPLPFCSHSYYQRMATVRMQFDHEEEEDDYSGRAENNRGTDWIHALEAGNFITKDEKDEYRDISHRANWTLSSCKVDGDGFGINELLSDNVDSYWQSDGPQPHTITVEFPRKTDISFLALYLDYKSDESYTPNKLLVRLGSSVMHLDDEFEQSFTEPVGWQMMDLRRGSYAKRAFVLQLQVVQNHQNGRDTHIRHMRVIGPSQSRFNSVARALVTPLIDPLDFDGDENGDPILNSNRHQMEAPVMPILTRQLKSMKVIR</sequence>
<dbReference type="InterPro" id="IPR016901">
    <property type="entry name" value="APC10/Doc1"/>
</dbReference>
<keyword evidence="9" id="KW-1185">Reference proteome</keyword>
<organism evidence="8 9">
    <name type="scientific">Pristionchus entomophagus</name>
    <dbReference type="NCBI Taxonomy" id="358040"/>
    <lineage>
        <taxon>Eukaryota</taxon>
        <taxon>Metazoa</taxon>
        <taxon>Ecdysozoa</taxon>
        <taxon>Nematoda</taxon>
        <taxon>Chromadorea</taxon>
        <taxon>Rhabditida</taxon>
        <taxon>Rhabditina</taxon>
        <taxon>Diplogasteromorpha</taxon>
        <taxon>Diplogasteroidea</taxon>
        <taxon>Neodiplogasteridae</taxon>
        <taxon>Pristionchus</taxon>
    </lineage>
</organism>
<dbReference type="PANTHER" id="PTHR12936:SF0">
    <property type="entry name" value="ANAPHASE-PROMOTING COMPLEX SUBUNIT 10"/>
    <property type="match status" value="1"/>
</dbReference>
<dbReference type="AlphaFoldDB" id="A0AAV5S9Q9"/>
<evidence type="ECO:0000256" key="4">
    <source>
        <dbReference type="ARBA" id="ARBA00022776"/>
    </source>
</evidence>
<evidence type="ECO:0000256" key="2">
    <source>
        <dbReference type="ARBA" id="ARBA00013927"/>
    </source>
</evidence>
<evidence type="ECO:0000256" key="3">
    <source>
        <dbReference type="ARBA" id="ARBA00022618"/>
    </source>
</evidence>
<keyword evidence="6" id="KW-0131">Cell cycle</keyword>
<dbReference type="PROSITE" id="PS51284">
    <property type="entry name" value="DOC"/>
    <property type="match status" value="1"/>
</dbReference>
<dbReference type="InterPro" id="IPR008979">
    <property type="entry name" value="Galactose-bd-like_sf"/>
</dbReference>
<keyword evidence="3" id="KW-0132">Cell division</keyword>
<gene>
    <name evidence="8" type="ORF">PENTCL1PPCAC_2107</name>
</gene>
<evidence type="ECO:0000313" key="9">
    <source>
        <dbReference type="Proteomes" id="UP001432027"/>
    </source>
</evidence>
<dbReference type="SMART" id="SM01337">
    <property type="entry name" value="APC10"/>
    <property type="match status" value="1"/>
</dbReference>
<evidence type="ECO:0000256" key="1">
    <source>
        <dbReference type="ARBA" id="ARBA00006762"/>
    </source>
</evidence>
<comment type="caution">
    <text evidence="8">The sequence shown here is derived from an EMBL/GenBank/DDBJ whole genome shotgun (WGS) entry which is preliminary data.</text>
</comment>
<feature type="non-terminal residue" evidence="8">
    <location>
        <position position="1"/>
    </location>
</feature>
<proteinExistence type="inferred from homology"/>
<accession>A0AAV5S9Q9</accession>
<feature type="domain" description="DOC" evidence="7">
    <location>
        <begin position="40"/>
        <end position="226"/>
    </location>
</feature>
<dbReference type="GO" id="GO:0051301">
    <property type="term" value="P:cell division"/>
    <property type="evidence" value="ECO:0007669"/>
    <property type="project" value="UniProtKB-KW"/>
</dbReference>
<dbReference type="GO" id="GO:0005680">
    <property type="term" value="C:anaphase-promoting complex"/>
    <property type="evidence" value="ECO:0007669"/>
    <property type="project" value="InterPro"/>
</dbReference>
<dbReference type="Pfam" id="PF03256">
    <property type="entry name" value="ANAPC10"/>
    <property type="match status" value="1"/>
</dbReference>
<dbReference type="PANTHER" id="PTHR12936">
    <property type="entry name" value="ANAPHASE-PROMOTING COMPLEX 10"/>
    <property type="match status" value="1"/>
</dbReference>
<dbReference type="Proteomes" id="UP001432027">
    <property type="component" value="Unassembled WGS sequence"/>
</dbReference>
<comment type="similarity">
    <text evidence="1">Belongs to the APC10 family.</text>
</comment>
<name>A0AAV5S9Q9_9BILA</name>
<keyword evidence="4" id="KW-0498">Mitosis</keyword>
<dbReference type="Gene3D" id="2.60.120.260">
    <property type="entry name" value="Galactose-binding domain-like"/>
    <property type="match status" value="1"/>
</dbReference>
<dbReference type="GO" id="GO:0031145">
    <property type="term" value="P:anaphase-promoting complex-dependent catabolic process"/>
    <property type="evidence" value="ECO:0007669"/>
    <property type="project" value="InterPro"/>
</dbReference>
<dbReference type="FunFam" id="2.60.120.260:FF:000232">
    <property type="entry name" value="Protein CBG03913"/>
    <property type="match status" value="1"/>
</dbReference>
<reference evidence="8" key="1">
    <citation type="submission" date="2023-10" db="EMBL/GenBank/DDBJ databases">
        <title>Genome assembly of Pristionchus species.</title>
        <authorList>
            <person name="Yoshida K."/>
            <person name="Sommer R.J."/>
        </authorList>
    </citation>
    <scope>NUCLEOTIDE SEQUENCE</scope>
    <source>
        <strain evidence="8">RS0144</strain>
    </source>
</reference>
<dbReference type="CDD" id="cd08366">
    <property type="entry name" value="APC10"/>
    <property type="match status" value="1"/>
</dbReference>